<keyword evidence="3" id="KW-0479">Metal-binding</keyword>
<evidence type="ECO:0000313" key="6">
    <source>
        <dbReference type="Proteomes" id="UP001367508"/>
    </source>
</evidence>
<dbReference type="PANTHER" id="PTHR12549">
    <property type="entry name" value="JMJC DOMAIN-CONTAINING HISTONE DEMETHYLATION PROTEIN"/>
    <property type="match status" value="1"/>
</dbReference>
<comment type="caution">
    <text evidence="5">The sequence shown here is derived from an EMBL/GenBank/DDBJ whole genome shotgun (WGS) entry which is preliminary data.</text>
</comment>
<dbReference type="GO" id="GO:0032454">
    <property type="term" value="F:histone H3K9 demethylase activity"/>
    <property type="evidence" value="ECO:0007669"/>
    <property type="project" value="InterPro"/>
</dbReference>
<proteinExistence type="inferred from homology"/>
<dbReference type="GO" id="GO:0000785">
    <property type="term" value="C:chromatin"/>
    <property type="evidence" value="ECO:0007669"/>
    <property type="project" value="TreeGrafter"/>
</dbReference>
<protein>
    <submittedName>
        <fullName evidence="5">Uncharacterized protein</fullName>
    </submittedName>
</protein>
<dbReference type="GO" id="GO:0003712">
    <property type="term" value="F:transcription coregulator activity"/>
    <property type="evidence" value="ECO:0007669"/>
    <property type="project" value="TreeGrafter"/>
</dbReference>
<dbReference type="EMBL" id="JAYMYQ010000004">
    <property type="protein sequence ID" value="KAK7338974.1"/>
    <property type="molecule type" value="Genomic_DNA"/>
</dbReference>
<reference evidence="5 6" key="1">
    <citation type="submission" date="2024-01" db="EMBL/GenBank/DDBJ databases">
        <title>The genomes of 5 underutilized Papilionoideae crops provide insights into root nodulation and disease resistanc.</title>
        <authorList>
            <person name="Jiang F."/>
        </authorList>
    </citation>
    <scope>NUCLEOTIDE SEQUENCE [LARGE SCALE GENOMIC DNA]</scope>
    <source>
        <strain evidence="5">LVBAO_FW01</strain>
        <tissue evidence="5">Leaves</tissue>
    </source>
</reference>
<comment type="subcellular location">
    <subcellularLocation>
        <location evidence="1">Nucleus</location>
    </subcellularLocation>
</comment>
<organism evidence="5 6">
    <name type="scientific">Canavalia gladiata</name>
    <name type="common">Sword bean</name>
    <name type="synonym">Dolichos gladiatus</name>
    <dbReference type="NCBI Taxonomy" id="3824"/>
    <lineage>
        <taxon>Eukaryota</taxon>
        <taxon>Viridiplantae</taxon>
        <taxon>Streptophyta</taxon>
        <taxon>Embryophyta</taxon>
        <taxon>Tracheophyta</taxon>
        <taxon>Spermatophyta</taxon>
        <taxon>Magnoliopsida</taxon>
        <taxon>eudicotyledons</taxon>
        <taxon>Gunneridae</taxon>
        <taxon>Pentapetalae</taxon>
        <taxon>rosids</taxon>
        <taxon>fabids</taxon>
        <taxon>Fabales</taxon>
        <taxon>Fabaceae</taxon>
        <taxon>Papilionoideae</taxon>
        <taxon>50 kb inversion clade</taxon>
        <taxon>NPAAA clade</taxon>
        <taxon>indigoferoid/millettioid clade</taxon>
        <taxon>Phaseoleae</taxon>
        <taxon>Canavalia</taxon>
    </lineage>
</organism>
<dbReference type="GO" id="GO:0031490">
    <property type="term" value="F:chromatin DNA binding"/>
    <property type="evidence" value="ECO:0007669"/>
    <property type="project" value="TreeGrafter"/>
</dbReference>
<gene>
    <name evidence="5" type="ORF">VNO77_19609</name>
</gene>
<sequence>MLRLHLTPRNGMGFLRHAHPRSHRQEGLRVPKADAPSMCAPNTGAGGADPVELEFFLRGRGYLHTVKDKNKVEQNASNADAKPEVREWSRFWWHAESDGSIPCPKANDECDNGLLELRSILGKKFITELVHKAEELLQAYKLQDAVETLDTKHDTHLDVKAILIGVRDRAMSKPCSYNQSSARPTCRHHIRQMWKARGHT</sequence>
<dbReference type="GO" id="GO:0046872">
    <property type="term" value="F:metal ion binding"/>
    <property type="evidence" value="ECO:0007669"/>
    <property type="project" value="UniProtKB-KW"/>
</dbReference>
<keyword evidence="4" id="KW-0539">Nucleus</keyword>
<name>A0AAN9QKL7_CANGL</name>
<dbReference type="Proteomes" id="UP001367508">
    <property type="component" value="Unassembled WGS sequence"/>
</dbReference>
<comment type="similarity">
    <text evidence="2">Belongs to the JARID1 histone demethylase family.</text>
</comment>
<dbReference type="GO" id="GO:0006357">
    <property type="term" value="P:regulation of transcription by RNA polymerase II"/>
    <property type="evidence" value="ECO:0007669"/>
    <property type="project" value="TreeGrafter"/>
</dbReference>
<evidence type="ECO:0000256" key="1">
    <source>
        <dbReference type="ARBA" id="ARBA00004123"/>
    </source>
</evidence>
<dbReference type="PANTHER" id="PTHR12549:SF11">
    <property type="entry name" value="LYSINE-SPECIFIC DEMETHYLASE JMJ25"/>
    <property type="match status" value="1"/>
</dbReference>
<evidence type="ECO:0000256" key="3">
    <source>
        <dbReference type="ARBA" id="ARBA00022723"/>
    </source>
</evidence>
<dbReference type="GO" id="GO:0000118">
    <property type="term" value="C:histone deacetylase complex"/>
    <property type="evidence" value="ECO:0007669"/>
    <property type="project" value="TreeGrafter"/>
</dbReference>
<dbReference type="InterPro" id="IPR045109">
    <property type="entry name" value="LSDs-like"/>
</dbReference>
<keyword evidence="6" id="KW-1185">Reference proteome</keyword>
<evidence type="ECO:0000256" key="4">
    <source>
        <dbReference type="ARBA" id="ARBA00023242"/>
    </source>
</evidence>
<evidence type="ECO:0000313" key="5">
    <source>
        <dbReference type="EMBL" id="KAK7338974.1"/>
    </source>
</evidence>
<accession>A0AAN9QKL7</accession>
<evidence type="ECO:0000256" key="2">
    <source>
        <dbReference type="ARBA" id="ARBA00006801"/>
    </source>
</evidence>
<dbReference type="AlphaFoldDB" id="A0AAN9QKL7"/>